<keyword evidence="3 8" id="KW-0812">Transmembrane</keyword>
<dbReference type="PANTHER" id="PTHR23137">
    <property type="entry name" value="VESICLE TRANSPORT PROTEIN-RELATED"/>
    <property type="match status" value="1"/>
</dbReference>
<keyword evidence="4 8" id="KW-0653">Protein transport</keyword>
<dbReference type="EMBL" id="KZ992471">
    <property type="protein sequence ID" value="RKP10090.1"/>
    <property type="molecule type" value="Genomic_DNA"/>
</dbReference>
<dbReference type="GO" id="GO:0016192">
    <property type="term" value="P:vesicle-mediated transport"/>
    <property type="evidence" value="ECO:0007669"/>
    <property type="project" value="InterPro"/>
</dbReference>
<dbReference type="GO" id="GO:0000139">
    <property type="term" value="C:Golgi membrane"/>
    <property type="evidence" value="ECO:0007669"/>
    <property type="project" value="UniProtKB-SubCell"/>
</dbReference>
<gene>
    <name evidence="9" type="ORF">THASP1DRAFT_13352</name>
</gene>
<comment type="subcellular location">
    <subcellularLocation>
        <location evidence="8">Golgi apparatus membrane</location>
        <topology evidence="8">Multi-pass membrane protein</topology>
    </subcellularLocation>
    <subcellularLocation>
        <location evidence="1">Membrane</location>
        <topology evidence="1">Multi-pass membrane protein</topology>
    </subcellularLocation>
</comment>
<evidence type="ECO:0000256" key="2">
    <source>
        <dbReference type="ARBA" id="ARBA00022448"/>
    </source>
</evidence>
<keyword evidence="2 8" id="KW-0813">Transport</keyword>
<evidence type="ECO:0000256" key="1">
    <source>
        <dbReference type="ARBA" id="ARBA00004141"/>
    </source>
</evidence>
<feature type="transmembrane region" description="Helical" evidence="8">
    <location>
        <begin position="70"/>
        <end position="88"/>
    </location>
</feature>
<dbReference type="PANTHER" id="PTHR23137:SF36">
    <property type="entry name" value="VESICLE TRANSPORT PROTEIN SFT2C"/>
    <property type="match status" value="1"/>
</dbReference>
<accession>A0A4P9XXB3</accession>
<name>A0A4P9XXB3_9FUNG</name>
<sequence>MSDSVTSGFSSVSNRLQGFTPLGEPQDESWFGLTRWQRMVGFVICMATGCIFFIVAFFTLPWLIIAPRKFATSFTLGSIMVMISFALYKGPQAHMAHLISRERLPFTITYLGSMILTLYFSLGLQSFFPTLIAAIVQVIALVWYLVSYLPGGHATLSYGTRALGRSVSNILPI</sequence>
<dbReference type="InterPro" id="IPR007305">
    <property type="entry name" value="Vesicle_transpt_Got1/SFT2"/>
</dbReference>
<dbReference type="Proteomes" id="UP000271241">
    <property type="component" value="Unassembled WGS sequence"/>
</dbReference>
<evidence type="ECO:0000313" key="9">
    <source>
        <dbReference type="EMBL" id="RKP10090.1"/>
    </source>
</evidence>
<organism evidence="9 10">
    <name type="scientific">Thamnocephalis sphaerospora</name>
    <dbReference type="NCBI Taxonomy" id="78915"/>
    <lineage>
        <taxon>Eukaryota</taxon>
        <taxon>Fungi</taxon>
        <taxon>Fungi incertae sedis</taxon>
        <taxon>Zoopagomycota</taxon>
        <taxon>Zoopagomycotina</taxon>
        <taxon>Zoopagomycetes</taxon>
        <taxon>Zoopagales</taxon>
        <taxon>Sigmoideomycetaceae</taxon>
        <taxon>Thamnocephalis</taxon>
    </lineage>
</organism>
<proteinExistence type="inferred from homology"/>
<keyword evidence="5 8" id="KW-1133">Transmembrane helix</keyword>
<comment type="function">
    <text evidence="8">Nonessential protein required for the fusion of transport vesicles derived from the endocytic pathway with the Golgi complex.</text>
</comment>
<evidence type="ECO:0000313" key="10">
    <source>
        <dbReference type="Proteomes" id="UP000271241"/>
    </source>
</evidence>
<evidence type="ECO:0000256" key="3">
    <source>
        <dbReference type="ARBA" id="ARBA00022692"/>
    </source>
</evidence>
<comment type="similarity">
    <text evidence="7 8">Belongs to the SFT2 family.</text>
</comment>
<keyword evidence="6 8" id="KW-0472">Membrane</keyword>
<feature type="transmembrane region" description="Helical" evidence="8">
    <location>
        <begin position="39"/>
        <end position="64"/>
    </location>
</feature>
<feature type="transmembrane region" description="Helical" evidence="8">
    <location>
        <begin position="128"/>
        <end position="146"/>
    </location>
</feature>
<dbReference type="AlphaFoldDB" id="A0A4P9XXB3"/>
<dbReference type="GO" id="GO:0015031">
    <property type="term" value="P:protein transport"/>
    <property type="evidence" value="ECO:0007669"/>
    <property type="project" value="UniProtKB-KW"/>
</dbReference>
<dbReference type="OrthoDB" id="660759at2759"/>
<evidence type="ECO:0000256" key="7">
    <source>
        <dbReference type="ARBA" id="ARBA00025800"/>
    </source>
</evidence>
<dbReference type="Pfam" id="PF04178">
    <property type="entry name" value="Got1"/>
    <property type="match status" value="1"/>
</dbReference>
<evidence type="ECO:0000256" key="4">
    <source>
        <dbReference type="ARBA" id="ARBA00022927"/>
    </source>
</evidence>
<dbReference type="STRING" id="78915.A0A4P9XXB3"/>
<protein>
    <recommendedName>
        <fullName evidence="8">Protein transport protein SFT2</fullName>
    </recommendedName>
</protein>
<evidence type="ECO:0000256" key="5">
    <source>
        <dbReference type="ARBA" id="ARBA00022989"/>
    </source>
</evidence>
<keyword evidence="8" id="KW-0333">Golgi apparatus</keyword>
<dbReference type="InterPro" id="IPR011691">
    <property type="entry name" value="Vesicle_transpt_SFT2"/>
</dbReference>
<evidence type="ECO:0000256" key="8">
    <source>
        <dbReference type="RuleBase" id="RU363111"/>
    </source>
</evidence>
<keyword evidence="10" id="KW-1185">Reference proteome</keyword>
<feature type="transmembrane region" description="Helical" evidence="8">
    <location>
        <begin position="104"/>
        <end position="122"/>
    </location>
</feature>
<reference evidence="10" key="1">
    <citation type="journal article" date="2018" name="Nat. Microbiol.">
        <title>Leveraging single-cell genomics to expand the fungal tree of life.</title>
        <authorList>
            <person name="Ahrendt S.R."/>
            <person name="Quandt C.A."/>
            <person name="Ciobanu D."/>
            <person name="Clum A."/>
            <person name="Salamov A."/>
            <person name="Andreopoulos B."/>
            <person name="Cheng J.F."/>
            <person name="Woyke T."/>
            <person name="Pelin A."/>
            <person name="Henrissat B."/>
            <person name="Reynolds N.K."/>
            <person name="Benny G.L."/>
            <person name="Smith M.E."/>
            <person name="James T.Y."/>
            <person name="Grigoriev I.V."/>
        </authorList>
    </citation>
    <scope>NUCLEOTIDE SEQUENCE [LARGE SCALE GENOMIC DNA]</scope>
    <source>
        <strain evidence="10">RSA 1356</strain>
    </source>
</reference>
<evidence type="ECO:0000256" key="6">
    <source>
        <dbReference type="ARBA" id="ARBA00023136"/>
    </source>
</evidence>